<feature type="compositionally biased region" description="Polar residues" evidence="2">
    <location>
        <begin position="707"/>
        <end position="718"/>
    </location>
</feature>
<keyword evidence="1" id="KW-0175">Coiled coil</keyword>
<evidence type="ECO:0000313" key="3">
    <source>
        <dbReference type="EMBL" id="CAL1676097.1"/>
    </source>
</evidence>
<name>A0AAV2N8G6_9HYME</name>
<accession>A0AAV2N8G6</accession>
<proteinExistence type="predicted"/>
<evidence type="ECO:0008006" key="5">
    <source>
        <dbReference type="Google" id="ProtNLM"/>
    </source>
</evidence>
<dbReference type="Proteomes" id="UP001497644">
    <property type="component" value="Chromosome 11"/>
</dbReference>
<dbReference type="EMBL" id="OZ034834">
    <property type="protein sequence ID" value="CAL1676097.1"/>
    <property type="molecule type" value="Genomic_DNA"/>
</dbReference>
<sequence length="740" mass="83548">MSAQSQLPNLDKIFRDDDEPDFVPSGGSNLAAIFGLQSKLGDSNSTKQTAPKKNNTRYNIQQTVPSSKTEILIAKAVHAFKLQNGQYVSIGKLGIALTGNVTTRLYQIILYKTKQEYVSIATVTRDFLYTVQANNYASYYDNNNENWSILFENNESYQEFATEMGLARYFAVQERGENVIYQDLVPASNKDMIAKEGDNICIKYFVGTEIVQPFKTNFVMSQMMTVEISTDDNWERVLLGSGKGLKRVLFLPPSKQISLGPGFPKERDIMLIIEITDIRIPEENLPTPKISTSGKAAIISRMAKMGQSILPKVTLPSTTDSEDTEDDVPHKSPRQKRIEQSEGTLQKKNLLHESSEEKKVIHKVVEPRTEVPSVNSSTYKPVVAASPLTPQWAPPYLAGHYVTMDNQMYPVPQTINRTIPAALDPGINMLLSETRITNTEIRMGMSKISDNVQKLLDKFHALELQNATTPTSDKATLDASWKMFLALNASQAGVKENELPKSTDKNISDEKIWEAQSRISALENNLKKSEEEKKSLLQINEDMNKKLQELETKLNNTNDELKNTKEALEAAKNTIKQYKERNVSLENRLSNREHIFQTDSTSFRQQDIKKKNKEIKQIMNKTYHTLLERFAGESCSELSFDYVKSTIASTIKHITLQVLYEDSDEEDVESKINKNVDSTVKTVNQQQTEGQTERLILNTPSDKDLSIKQTETSRSTTIMPIFENEPPPVPLDDIDEVDSD</sequence>
<feature type="coiled-coil region" evidence="1">
    <location>
        <begin position="512"/>
        <end position="595"/>
    </location>
</feature>
<dbReference type="PANTHER" id="PTHR44927">
    <property type="entry name" value="FK506-BINDING PROTEIN 15"/>
    <property type="match status" value="1"/>
</dbReference>
<reference evidence="3" key="1">
    <citation type="submission" date="2024-04" db="EMBL/GenBank/DDBJ databases">
        <authorList>
            <consortium name="Molecular Ecology Group"/>
        </authorList>
    </citation>
    <scope>NUCLEOTIDE SEQUENCE</scope>
</reference>
<organism evidence="3 4">
    <name type="scientific">Lasius platythorax</name>
    <dbReference type="NCBI Taxonomy" id="488582"/>
    <lineage>
        <taxon>Eukaryota</taxon>
        <taxon>Metazoa</taxon>
        <taxon>Ecdysozoa</taxon>
        <taxon>Arthropoda</taxon>
        <taxon>Hexapoda</taxon>
        <taxon>Insecta</taxon>
        <taxon>Pterygota</taxon>
        <taxon>Neoptera</taxon>
        <taxon>Endopterygota</taxon>
        <taxon>Hymenoptera</taxon>
        <taxon>Apocrita</taxon>
        <taxon>Aculeata</taxon>
        <taxon>Formicoidea</taxon>
        <taxon>Formicidae</taxon>
        <taxon>Formicinae</taxon>
        <taxon>Lasius</taxon>
        <taxon>Lasius</taxon>
    </lineage>
</organism>
<evidence type="ECO:0000256" key="1">
    <source>
        <dbReference type="SAM" id="Coils"/>
    </source>
</evidence>
<gene>
    <name evidence="3" type="ORF">LPLAT_LOCUS2338</name>
</gene>
<dbReference type="SUPFAM" id="SSF57997">
    <property type="entry name" value="Tropomyosin"/>
    <property type="match status" value="1"/>
</dbReference>
<keyword evidence="4" id="KW-1185">Reference proteome</keyword>
<dbReference type="PANTHER" id="PTHR44927:SF1">
    <property type="entry name" value="FK506-BINDING PROTEIN 15"/>
    <property type="match status" value="1"/>
</dbReference>
<feature type="region of interest" description="Disordered" evidence="2">
    <location>
        <begin position="311"/>
        <end position="353"/>
    </location>
</feature>
<evidence type="ECO:0000256" key="2">
    <source>
        <dbReference type="SAM" id="MobiDB-lite"/>
    </source>
</evidence>
<evidence type="ECO:0000313" key="4">
    <source>
        <dbReference type="Proteomes" id="UP001497644"/>
    </source>
</evidence>
<dbReference type="AlphaFoldDB" id="A0AAV2N8G6"/>
<feature type="region of interest" description="Disordered" evidence="2">
    <location>
        <begin position="702"/>
        <end position="740"/>
    </location>
</feature>
<protein>
    <recommendedName>
        <fullName evidence="5">FK506-binding protein 15</fullName>
    </recommendedName>
</protein>